<evidence type="ECO:0000313" key="3">
    <source>
        <dbReference type="Proteomes" id="UP001164392"/>
    </source>
</evidence>
<dbReference type="Proteomes" id="UP001164392">
    <property type="component" value="Chromosome"/>
</dbReference>
<evidence type="ECO:0000256" key="1">
    <source>
        <dbReference type="SAM" id="SignalP"/>
    </source>
</evidence>
<feature type="chain" id="PRO_5041419944" evidence="1">
    <location>
        <begin position="25"/>
        <end position="103"/>
    </location>
</feature>
<sequence length="103" mass="10767">MFRPWMGIAAVVPLLAACAPPASLQPASAGPTVQGDGRCNVEAVAWAVGQEATQATMSRVWKESGAGVVRPIAPGQAVTRDLRLDRLNVFLDGSNHIVRTTCG</sequence>
<keyword evidence="1" id="KW-0732">Signal</keyword>
<dbReference type="EMBL" id="CP099534">
    <property type="protein sequence ID" value="UYK87801.1"/>
    <property type="molecule type" value="Genomic_DNA"/>
</dbReference>
<feature type="signal peptide" evidence="1">
    <location>
        <begin position="1"/>
        <end position="24"/>
    </location>
</feature>
<evidence type="ECO:0000313" key="2">
    <source>
        <dbReference type="EMBL" id="UYK87801.1"/>
    </source>
</evidence>
<dbReference type="AlphaFoldDB" id="A0AA46Q941"/>
<accession>A0AA46Q941</accession>
<dbReference type="InterPro" id="IPR021719">
    <property type="entry name" value="Prot_inh_I78"/>
</dbReference>
<dbReference type="RefSeq" id="WP_223875595.1">
    <property type="nucleotide sequence ID" value="NZ_CP010409.1"/>
</dbReference>
<proteinExistence type="predicted"/>
<dbReference type="Gene3D" id="3.30.10.10">
    <property type="entry name" value="Trypsin Inhibitor V, subunit A"/>
    <property type="match status" value="1"/>
</dbReference>
<reference evidence="2" key="1">
    <citation type="submission" date="2022-06" db="EMBL/GenBank/DDBJ databases">
        <title>Dynamics of rice microbiomes reveals core vertical transmitted seed endophytes.</title>
        <authorList>
            <person name="Liao K."/>
            <person name="Zhang X."/>
        </authorList>
    </citation>
    <scope>NUCLEOTIDE SEQUENCE</scope>
    <source>
        <strain evidence="2">JR3-14</strain>
    </source>
</reference>
<organism evidence="2 3">
    <name type="scientific">Xanthomonas sacchari</name>
    <dbReference type="NCBI Taxonomy" id="56458"/>
    <lineage>
        <taxon>Bacteria</taxon>
        <taxon>Pseudomonadati</taxon>
        <taxon>Pseudomonadota</taxon>
        <taxon>Gammaproteobacteria</taxon>
        <taxon>Lysobacterales</taxon>
        <taxon>Lysobacteraceae</taxon>
        <taxon>Xanthomonas</taxon>
    </lineage>
</organism>
<name>A0AA46Q941_9XANT</name>
<dbReference type="PROSITE" id="PS51257">
    <property type="entry name" value="PROKAR_LIPOPROTEIN"/>
    <property type="match status" value="1"/>
</dbReference>
<dbReference type="Pfam" id="PF11720">
    <property type="entry name" value="Inhibitor_I78"/>
    <property type="match status" value="1"/>
</dbReference>
<protein>
    <submittedName>
        <fullName evidence="2">I78 family peptidase inhibitor</fullName>
    </submittedName>
</protein>
<gene>
    <name evidence="2" type="ORF">NG824_15110</name>
</gene>